<dbReference type="InterPro" id="IPR014001">
    <property type="entry name" value="Helicase_ATP-bd"/>
</dbReference>
<dbReference type="PROSITE" id="PS51192">
    <property type="entry name" value="HELICASE_ATP_BIND_1"/>
    <property type="match status" value="1"/>
</dbReference>
<dbReference type="GO" id="GO:0005524">
    <property type="term" value="F:ATP binding"/>
    <property type="evidence" value="ECO:0007669"/>
    <property type="project" value="InterPro"/>
</dbReference>
<dbReference type="PANTHER" id="PTHR47396">
    <property type="entry name" value="TYPE I RESTRICTION ENZYME ECOKI R PROTEIN"/>
    <property type="match status" value="1"/>
</dbReference>
<dbReference type="GO" id="GO:0015668">
    <property type="term" value="F:type III site-specific deoxyribonuclease activity"/>
    <property type="evidence" value="ECO:0007669"/>
    <property type="project" value="InterPro"/>
</dbReference>
<dbReference type="eggNOG" id="COG3587">
    <property type="taxonomic scope" value="Bacteria"/>
</dbReference>
<accession>D0GIV7</accession>
<dbReference type="GO" id="GO:0005829">
    <property type="term" value="C:cytosol"/>
    <property type="evidence" value="ECO:0007669"/>
    <property type="project" value="TreeGrafter"/>
</dbReference>
<dbReference type="InterPro" id="IPR006935">
    <property type="entry name" value="Helicase/UvrB_N"/>
</dbReference>
<dbReference type="SMART" id="SM00487">
    <property type="entry name" value="DEXDc"/>
    <property type="match status" value="1"/>
</dbReference>
<gene>
    <name evidence="3" type="ORF">HMPREF0554_0155</name>
</gene>
<comment type="caution">
    <text evidence="3">The sequence shown here is derived from an EMBL/GenBank/DDBJ whole genome shotgun (WGS) entry which is preliminary data.</text>
</comment>
<dbReference type="InterPro" id="IPR050742">
    <property type="entry name" value="Helicase_Restrict-Modif_Enz"/>
</dbReference>
<evidence type="ECO:0000259" key="2">
    <source>
        <dbReference type="PROSITE" id="PS51192"/>
    </source>
</evidence>
<reference evidence="3 4" key="1">
    <citation type="submission" date="2009-10" db="EMBL/GenBank/DDBJ databases">
        <authorList>
            <person name="Harkins D.M."/>
            <person name="Madupu R."/>
            <person name="Durkin A.S."/>
            <person name="Torralba M."/>
            <person name="Methe B."/>
            <person name="Sutton G.G."/>
            <person name="Strausberg R.L."/>
            <person name="Nelson K.E."/>
        </authorList>
    </citation>
    <scope>NUCLEOTIDE SEQUENCE [LARGE SCALE GENOMIC DNA]</scope>
    <source>
        <strain evidence="3 4">F0264</strain>
    </source>
</reference>
<dbReference type="GO" id="GO:0003677">
    <property type="term" value="F:DNA binding"/>
    <property type="evidence" value="ECO:0007669"/>
    <property type="project" value="InterPro"/>
</dbReference>
<organism evidence="3 4">
    <name type="scientific">Pseudoleptotrichia goodfellowii F0264</name>
    <dbReference type="NCBI Taxonomy" id="596323"/>
    <lineage>
        <taxon>Bacteria</taxon>
        <taxon>Fusobacteriati</taxon>
        <taxon>Fusobacteriota</taxon>
        <taxon>Fusobacteriia</taxon>
        <taxon>Fusobacteriales</taxon>
        <taxon>Leptotrichiaceae</taxon>
        <taxon>Pseudoleptotrichia</taxon>
    </lineage>
</organism>
<feature type="coiled-coil region" evidence="1">
    <location>
        <begin position="821"/>
        <end position="855"/>
    </location>
</feature>
<dbReference type="SUPFAM" id="SSF52540">
    <property type="entry name" value="P-loop containing nucleoside triphosphate hydrolases"/>
    <property type="match status" value="2"/>
</dbReference>
<feature type="domain" description="Helicase ATP-binding" evidence="2">
    <location>
        <begin position="77"/>
        <end position="265"/>
    </location>
</feature>
<dbReference type="EMBL" id="ADAD01000029">
    <property type="protein sequence ID" value="EEY35982.1"/>
    <property type="molecule type" value="Genomic_DNA"/>
</dbReference>
<dbReference type="Pfam" id="PF04851">
    <property type="entry name" value="ResIII"/>
    <property type="match status" value="1"/>
</dbReference>
<proteinExistence type="predicted"/>
<evidence type="ECO:0000256" key="1">
    <source>
        <dbReference type="SAM" id="Coils"/>
    </source>
</evidence>
<protein>
    <submittedName>
        <fullName evidence="3">Type III restriction enzyme, res subunit</fullName>
    </submittedName>
</protein>
<sequence>MSNKINFRFDSELEHQIKAINSTVDLFEGLPKQNNSIYNYNKSEHSLINPNRNKDIKLGEKLLNNLKKVQLKNELYLSEEIFDKNFTVEMETGTGKTYVYLRTILELYKKYDFKKFLIVVPSIPIRKGIEKSIEQLGEHFQRLYNIDLKKYCFIYDSGNTTNVRNFIGTTDLSIMITNIQSFNKSVNKIQNEDEYGTVLWDEISHLKTIIIIDEPQKIEGQKNKKSESLKAIEKLEPLFTLRYSATHKNLYNQIYKLDSYDAYKKELVKKIRVKTVNGIISKDFPYIRYTHFTSNAEARIEMFTQKQGDSVRIKTFNVSGNESLEELSGGLSQYKNMFIAEAPHKEKPIRISTNGEDIYLNLGDSNSNISEKDIAKIQIRLAIENHFEKQFEIIENKNLKDKIKALTLFFVDSVEKVRSESEDGRGEYLKIFDEEYENYINRNKEKFEKYKQYFPNYENTKLVREGYFAKDKKGKDVEINYDIDNLNKKTPEEITRGISLILEKKDELISFEEPLAFIFSHSALREGWDNPNVFTLCTLKHGSSEIAKKQEIGRGLRLPVDVKGNRCLDSEINELTVIANDSYDNFSRALQEDFNKDFNKNEVSVDILKNTLEKAGISIEKISQELINDFKNELINKEITDEKNILKKDVEKITEIFENIEFENETLKEHTTKIKEEFVKLMQEKGSRRIEIKNGDNEPIVNKMRNFVSEAEFKEIYNRLSETLKKRTFYKCNIDKEEFIQKCADTINEAFKNYKFNQSYLSSTFKGVYDETKKMKTEIETAEHEEEYNIQTPKAEKSDFEIIDTIMNNTMLPRLAVYRILKKLSKKSRKALNEQENLDEVTKEIKRELDNKKAESIKKYEIIEGYELEESKIFEIDNISEDDIFDDIDKWKIFKSNDKKKRTLNEYYKMDSKGEKEFAKCLEDDEKTVLFTKLKKGGFIIDTPYGNYSPDWAIVYKSKNEYNKMNLYFIVETKAGKNEENLTDVEKNKIKCGKKHFEVVSDTVKFGWVNSYEKFRKELVK</sequence>
<evidence type="ECO:0000313" key="3">
    <source>
        <dbReference type="EMBL" id="EEY35982.1"/>
    </source>
</evidence>
<dbReference type="Pfam" id="PF19778">
    <property type="entry name" value="RE_endonuc"/>
    <property type="match status" value="1"/>
</dbReference>
<dbReference type="AlphaFoldDB" id="D0GIV7"/>
<name>D0GIV7_9FUSO</name>
<dbReference type="PANTHER" id="PTHR47396:SF1">
    <property type="entry name" value="ATP-DEPENDENT HELICASE IRC3-RELATED"/>
    <property type="match status" value="1"/>
</dbReference>
<dbReference type="Proteomes" id="UP000004226">
    <property type="component" value="Unassembled WGS sequence"/>
</dbReference>
<dbReference type="Gene3D" id="3.40.50.300">
    <property type="entry name" value="P-loop containing nucleotide triphosphate hydrolases"/>
    <property type="match status" value="2"/>
</dbReference>
<dbReference type="InterPro" id="IPR045572">
    <property type="entry name" value="RE_endonuc_C"/>
</dbReference>
<keyword evidence="4" id="KW-1185">Reference proteome</keyword>
<keyword evidence="1" id="KW-0175">Coiled coil</keyword>
<evidence type="ECO:0000313" key="4">
    <source>
        <dbReference type="Proteomes" id="UP000004226"/>
    </source>
</evidence>
<dbReference type="InterPro" id="IPR027417">
    <property type="entry name" value="P-loop_NTPase"/>
</dbReference>
<dbReference type="RefSeq" id="WP_006806387.1">
    <property type="nucleotide sequence ID" value="NZ_ADAD01000029.1"/>
</dbReference>